<evidence type="ECO:0000256" key="2">
    <source>
        <dbReference type="ARBA" id="ARBA00023134"/>
    </source>
</evidence>
<accession>A0A0A1U3L2</accession>
<dbReference type="PROSITE" id="PS51419">
    <property type="entry name" value="RAB"/>
    <property type="match status" value="1"/>
</dbReference>
<dbReference type="GO" id="GO:0007165">
    <property type="term" value="P:signal transduction"/>
    <property type="evidence" value="ECO:0007669"/>
    <property type="project" value="InterPro"/>
</dbReference>
<dbReference type="VEuPathDB" id="AmoebaDB:EIN_103370"/>
<dbReference type="AlphaFoldDB" id="A0A0A1U3L2"/>
<keyword evidence="2" id="KW-0342">GTP-binding</keyword>
<keyword evidence="4" id="KW-1185">Reference proteome</keyword>
<dbReference type="GO" id="GO:0005525">
    <property type="term" value="F:GTP binding"/>
    <property type="evidence" value="ECO:0007669"/>
    <property type="project" value="UniProtKB-KW"/>
</dbReference>
<dbReference type="SMART" id="SM00173">
    <property type="entry name" value="RAS"/>
    <property type="match status" value="1"/>
</dbReference>
<dbReference type="EMBL" id="KB206693">
    <property type="protein sequence ID" value="ELP88814.1"/>
    <property type="molecule type" value="Genomic_DNA"/>
</dbReference>
<evidence type="ECO:0000313" key="4">
    <source>
        <dbReference type="Proteomes" id="UP000014680"/>
    </source>
</evidence>
<dbReference type="GO" id="GO:0003924">
    <property type="term" value="F:GTPase activity"/>
    <property type="evidence" value="ECO:0007669"/>
    <property type="project" value="InterPro"/>
</dbReference>
<organism evidence="3 4">
    <name type="scientific">Entamoeba invadens IP1</name>
    <dbReference type="NCBI Taxonomy" id="370355"/>
    <lineage>
        <taxon>Eukaryota</taxon>
        <taxon>Amoebozoa</taxon>
        <taxon>Evosea</taxon>
        <taxon>Archamoebae</taxon>
        <taxon>Mastigamoebida</taxon>
        <taxon>Entamoebidae</taxon>
        <taxon>Entamoeba</taxon>
    </lineage>
</organism>
<dbReference type="SMART" id="SM00175">
    <property type="entry name" value="RAB"/>
    <property type="match status" value="1"/>
</dbReference>
<dbReference type="GeneID" id="14887795"/>
<dbReference type="GO" id="GO:0016020">
    <property type="term" value="C:membrane"/>
    <property type="evidence" value="ECO:0007669"/>
    <property type="project" value="InterPro"/>
</dbReference>
<evidence type="ECO:0000313" key="3">
    <source>
        <dbReference type="EMBL" id="ELP88814.1"/>
    </source>
</evidence>
<dbReference type="InterPro" id="IPR020849">
    <property type="entry name" value="Small_GTPase_Ras-type"/>
</dbReference>
<dbReference type="RefSeq" id="XP_004255585.1">
    <property type="nucleotide sequence ID" value="XM_004255537.1"/>
</dbReference>
<dbReference type="SUPFAM" id="SSF52540">
    <property type="entry name" value="P-loop containing nucleoside triphosphate hydrolases"/>
    <property type="match status" value="1"/>
</dbReference>
<reference evidence="3 4" key="1">
    <citation type="submission" date="2012-10" db="EMBL/GenBank/DDBJ databases">
        <authorList>
            <person name="Zafar N."/>
            <person name="Inman J."/>
            <person name="Hall N."/>
            <person name="Lorenzi H."/>
            <person name="Caler E."/>
        </authorList>
    </citation>
    <scope>NUCLEOTIDE SEQUENCE [LARGE SCALE GENOMIC DNA]</scope>
    <source>
        <strain evidence="3 4">IP1</strain>
    </source>
</reference>
<dbReference type="PANTHER" id="PTHR24070">
    <property type="entry name" value="RAS, DI-RAS, AND RHEB FAMILY MEMBERS OF SMALL GTPASE SUPERFAMILY"/>
    <property type="match status" value="1"/>
</dbReference>
<dbReference type="Gene3D" id="3.40.50.300">
    <property type="entry name" value="P-loop containing nucleotide triphosphate hydrolases"/>
    <property type="match status" value="1"/>
</dbReference>
<dbReference type="InterPro" id="IPR001806">
    <property type="entry name" value="Small_GTPase"/>
</dbReference>
<evidence type="ECO:0000256" key="1">
    <source>
        <dbReference type="ARBA" id="ARBA00022741"/>
    </source>
</evidence>
<gene>
    <name evidence="3" type="ORF">EIN_103370</name>
</gene>
<dbReference type="OrthoDB" id="26525at2759"/>
<dbReference type="Pfam" id="PF00071">
    <property type="entry name" value="Ras"/>
    <property type="match status" value="1"/>
</dbReference>
<name>A0A0A1U3L2_ENTIV</name>
<keyword evidence="1" id="KW-0547">Nucleotide-binding</keyword>
<dbReference type="PRINTS" id="PR00449">
    <property type="entry name" value="RASTRNSFRMNG"/>
</dbReference>
<protein>
    <submittedName>
        <fullName evidence="3">Uncharacterized protein</fullName>
    </submittedName>
</protein>
<dbReference type="InterPro" id="IPR027417">
    <property type="entry name" value="P-loop_NTPase"/>
</dbReference>
<sequence>MKYVNKLFKVAYLSDAAYVKTQIFNQLYNIPFSEDYDPTIEDSYKFVLNDKFKTEVTIHDTTGQTDNDALLDVYIQIAECAFIFCIELRRTTKDCTRKVCWENSKVQKSILIVVVGTKSDMREYKDELIRLKQMIRKIIETEEAIKFAQSIGAVGYSECSAKTKFNINLVLQTISKIIKMEKGY</sequence>
<proteinExistence type="predicted"/>
<dbReference type="Proteomes" id="UP000014680">
    <property type="component" value="Unassembled WGS sequence"/>
</dbReference>
<dbReference type="SMART" id="SM00174">
    <property type="entry name" value="RHO"/>
    <property type="match status" value="1"/>
</dbReference>
<dbReference type="KEGG" id="eiv:EIN_103370"/>